<evidence type="ECO:0000313" key="1">
    <source>
        <dbReference type="EMBL" id="QDH83507.1"/>
    </source>
</evidence>
<organism evidence="1 2">
    <name type="scientific">Achromobacter phage Motura</name>
    <dbReference type="NCBI Taxonomy" id="2591403"/>
    <lineage>
        <taxon>Viruses</taxon>
        <taxon>Duplodnaviria</taxon>
        <taxon>Heunggongvirae</taxon>
        <taxon>Uroviricota</taxon>
        <taxon>Caudoviricetes</taxon>
        <taxon>Moturavirus</taxon>
        <taxon>Moturavirus motura</taxon>
    </lineage>
</organism>
<keyword evidence="2" id="KW-1185">Reference proteome</keyword>
<protein>
    <submittedName>
        <fullName evidence="1">Uncharacterized protein</fullName>
    </submittedName>
</protein>
<evidence type="ECO:0000313" key="2">
    <source>
        <dbReference type="Proteomes" id="UP000320799"/>
    </source>
</evidence>
<name>A0A514CSQ2_9CAUD</name>
<dbReference type="RefSeq" id="YP_009903688.1">
    <property type="nucleotide sequence ID" value="NC_049849.1"/>
</dbReference>
<dbReference type="KEGG" id="vg:56135964"/>
<dbReference type="Proteomes" id="UP000320799">
    <property type="component" value="Segment"/>
</dbReference>
<dbReference type="EMBL" id="MN094788">
    <property type="protein sequence ID" value="QDH83507.1"/>
    <property type="molecule type" value="Genomic_DNA"/>
</dbReference>
<accession>A0A514CSQ2</accession>
<proteinExistence type="predicted"/>
<reference evidence="1 2" key="1">
    <citation type="submission" date="2019-06" db="EMBL/GenBank/DDBJ databases">
        <authorList>
            <person name="Kincaid V.D."/>
            <person name="Fuller A."/>
            <person name="Hodges K."/>
            <person name="Bansal M."/>
            <person name="Essig J."/>
            <person name="Johnson A."/>
        </authorList>
    </citation>
    <scope>NUCLEOTIDE SEQUENCE [LARGE SCALE GENOMIC DNA]</scope>
</reference>
<sequence length="176" mass="20499">MNIVRRMAQAELDLLMLETQSIQASQHVTFPDALAQSLQARYGVHFMVPPNMIDALTWLHTNYVELPDAEAMERRLEYFKDFLVNDPEDYDGKMKAFSKVAVGQHFMHSFSHNGLWMQEQRSWKDCEFAIYRKLDDELVIRAYVHNSNMQLFEVLPFQSLLEAMSMAGDSKVVFVD</sequence>
<dbReference type="GeneID" id="56135964"/>